<feature type="topological domain" description="Cytoplasmic" evidence="7">
    <location>
        <begin position="1"/>
        <end position="113"/>
    </location>
</feature>
<name>A0AAV8WAU7_9CUCU</name>
<evidence type="ECO:0000313" key="12">
    <source>
        <dbReference type="Proteomes" id="UP001159042"/>
    </source>
</evidence>
<accession>A0AAV8WAU7</accession>
<feature type="region of interest" description="Disordered" evidence="8">
    <location>
        <begin position="78"/>
        <end position="104"/>
    </location>
</feature>
<feature type="transmembrane region" description="Helical" evidence="9">
    <location>
        <begin position="116"/>
        <end position="134"/>
    </location>
</feature>
<reference evidence="11 12" key="1">
    <citation type="journal article" date="2023" name="Insect Mol. Biol.">
        <title>Genome sequencing provides insights into the evolution of gene families encoding plant cell wall-degrading enzymes in longhorned beetles.</title>
        <authorList>
            <person name="Shin N.R."/>
            <person name="Okamura Y."/>
            <person name="Kirsch R."/>
            <person name="Pauchet Y."/>
        </authorList>
    </citation>
    <scope>NUCLEOTIDE SEQUENCE [LARGE SCALE GENOMIC DNA]</scope>
    <source>
        <strain evidence="11">EAD_L_NR</strain>
    </source>
</reference>
<dbReference type="Pfam" id="PF10541">
    <property type="entry name" value="KASH"/>
    <property type="match status" value="1"/>
</dbReference>
<keyword evidence="5 7" id="KW-0472">Membrane</keyword>
<proteinExistence type="inferred from homology"/>
<keyword evidence="6" id="KW-0539">Nucleus</keyword>
<feature type="topological domain" description="Perinuclear space" evidence="7">
    <location>
        <begin position="135"/>
        <end position="159"/>
    </location>
</feature>
<dbReference type="GO" id="GO:0031965">
    <property type="term" value="C:nuclear membrane"/>
    <property type="evidence" value="ECO:0007669"/>
    <property type="project" value="UniProtKB-SubCell"/>
</dbReference>
<evidence type="ECO:0000256" key="2">
    <source>
        <dbReference type="ARBA" id="ARBA00008619"/>
    </source>
</evidence>
<keyword evidence="4 9" id="KW-1133">Transmembrane helix</keyword>
<evidence type="ECO:0000256" key="7">
    <source>
        <dbReference type="PROSITE-ProRule" id="PRU00385"/>
    </source>
</evidence>
<evidence type="ECO:0000256" key="5">
    <source>
        <dbReference type="ARBA" id="ARBA00023136"/>
    </source>
</evidence>
<organism evidence="11 12">
    <name type="scientific">Exocentrus adspersus</name>
    <dbReference type="NCBI Taxonomy" id="1586481"/>
    <lineage>
        <taxon>Eukaryota</taxon>
        <taxon>Metazoa</taxon>
        <taxon>Ecdysozoa</taxon>
        <taxon>Arthropoda</taxon>
        <taxon>Hexapoda</taxon>
        <taxon>Insecta</taxon>
        <taxon>Pterygota</taxon>
        <taxon>Neoptera</taxon>
        <taxon>Endopterygota</taxon>
        <taxon>Coleoptera</taxon>
        <taxon>Polyphaga</taxon>
        <taxon>Cucujiformia</taxon>
        <taxon>Chrysomeloidea</taxon>
        <taxon>Cerambycidae</taxon>
        <taxon>Lamiinae</taxon>
        <taxon>Acanthocinini</taxon>
        <taxon>Exocentrus</taxon>
    </lineage>
</organism>
<evidence type="ECO:0000256" key="1">
    <source>
        <dbReference type="ARBA" id="ARBA00004126"/>
    </source>
</evidence>
<evidence type="ECO:0000256" key="8">
    <source>
        <dbReference type="SAM" id="MobiDB-lite"/>
    </source>
</evidence>
<feature type="compositionally biased region" description="Low complexity" evidence="8">
    <location>
        <begin position="78"/>
        <end position="88"/>
    </location>
</feature>
<dbReference type="InterPro" id="IPR012315">
    <property type="entry name" value="KASH"/>
</dbReference>
<comment type="similarity">
    <text evidence="2">Belongs to the nesprin family.</text>
</comment>
<dbReference type="AlphaFoldDB" id="A0AAV8WAU7"/>
<keyword evidence="12" id="KW-1185">Reference proteome</keyword>
<protein>
    <recommendedName>
        <fullName evidence="10">KASH domain-containing protein</fullName>
    </recommendedName>
</protein>
<evidence type="ECO:0000256" key="9">
    <source>
        <dbReference type="SAM" id="Phobius"/>
    </source>
</evidence>
<dbReference type="SMART" id="SM01249">
    <property type="entry name" value="KASH"/>
    <property type="match status" value="1"/>
</dbReference>
<evidence type="ECO:0000256" key="4">
    <source>
        <dbReference type="ARBA" id="ARBA00022989"/>
    </source>
</evidence>
<dbReference type="EMBL" id="JANEYG010000004">
    <property type="protein sequence ID" value="KAJ8923717.1"/>
    <property type="molecule type" value="Genomic_DNA"/>
</dbReference>
<dbReference type="PROSITE" id="PS51049">
    <property type="entry name" value="KASH"/>
    <property type="match status" value="1"/>
</dbReference>
<evidence type="ECO:0000256" key="6">
    <source>
        <dbReference type="ARBA" id="ARBA00023242"/>
    </source>
</evidence>
<gene>
    <name evidence="11" type="ORF">NQ315_010298</name>
</gene>
<dbReference type="Proteomes" id="UP001159042">
    <property type="component" value="Unassembled WGS sequence"/>
</dbReference>
<keyword evidence="3 7" id="KW-0812">Transmembrane</keyword>
<evidence type="ECO:0000256" key="3">
    <source>
        <dbReference type="ARBA" id="ARBA00022692"/>
    </source>
</evidence>
<sequence>MNPDHERTKGANRILKSYSTRHTGHLFNPTETVKTVVVVSPTLVDRSGTKDYREVLCRPAVFEIALLKINRPLTDSQQQKEQLAAAAAKCKDGDGDDPGSDPNPQSWFKRMFRASLAFQIVIITFVCLSCLFEPQCCDYMNNYSWSFSPKLRYEGRPPI</sequence>
<comment type="subcellular location">
    <subcellularLocation>
        <location evidence="1">Nucleus membrane</location>
    </subcellularLocation>
</comment>
<evidence type="ECO:0000313" key="11">
    <source>
        <dbReference type="EMBL" id="KAJ8923717.1"/>
    </source>
</evidence>
<feature type="domain" description="KASH" evidence="10">
    <location>
        <begin position="105"/>
        <end position="159"/>
    </location>
</feature>
<evidence type="ECO:0000259" key="10">
    <source>
        <dbReference type="PROSITE" id="PS51049"/>
    </source>
</evidence>
<comment type="caution">
    <text evidence="11">The sequence shown here is derived from an EMBL/GenBank/DDBJ whole genome shotgun (WGS) entry which is preliminary data.</text>
</comment>